<evidence type="ECO:0000256" key="1">
    <source>
        <dbReference type="SAM" id="MobiDB-lite"/>
    </source>
</evidence>
<dbReference type="Proteomes" id="UP000252355">
    <property type="component" value="Unassembled WGS sequence"/>
</dbReference>
<reference evidence="3 4" key="1">
    <citation type="submission" date="2018-05" db="EMBL/GenBank/DDBJ databases">
        <title>A metagenomic window into the 2 km-deep terrestrial subsurface aquifer revealed taxonomically and functionally diverse microbial community comprising novel uncultured bacterial lineages.</title>
        <authorList>
            <person name="Kadnikov V.V."/>
            <person name="Mardanov A.V."/>
            <person name="Beletsky A.V."/>
            <person name="Banks D."/>
            <person name="Pimenov N.V."/>
            <person name="Frank Y.A."/>
            <person name="Karnachuk O.V."/>
            <person name="Ravin N.V."/>
        </authorList>
    </citation>
    <scope>NUCLEOTIDE SEQUENCE [LARGE SCALE GENOMIC DNA]</scope>
    <source>
        <strain evidence="3">BY5</strain>
    </source>
</reference>
<feature type="region of interest" description="Disordered" evidence="1">
    <location>
        <begin position="188"/>
        <end position="215"/>
    </location>
</feature>
<gene>
    <name evidence="3" type="ORF">OZSIB_3384</name>
</gene>
<feature type="compositionally biased region" description="Basic residues" evidence="1">
    <location>
        <begin position="116"/>
        <end position="126"/>
    </location>
</feature>
<accession>A0A367ZS45</accession>
<name>A0A367ZS45_9BACT</name>
<feature type="compositionally biased region" description="Pro residues" evidence="1">
    <location>
        <begin position="193"/>
        <end position="212"/>
    </location>
</feature>
<feature type="chain" id="PRO_5017016891" description="Basic proline-rich protein" evidence="2">
    <location>
        <begin position="25"/>
        <end position="388"/>
    </location>
</feature>
<keyword evidence="2" id="KW-0732">Signal</keyword>
<feature type="compositionally biased region" description="Low complexity" evidence="1">
    <location>
        <begin position="138"/>
        <end position="154"/>
    </location>
</feature>
<dbReference type="EMBL" id="QOQW01000007">
    <property type="protein sequence ID" value="RCK80202.1"/>
    <property type="molecule type" value="Genomic_DNA"/>
</dbReference>
<feature type="compositionally biased region" description="Pro residues" evidence="1">
    <location>
        <begin position="92"/>
        <end position="106"/>
    </location>
</feature>
<evidence type="ECO:0000313" key="4">
    <source>
        <dbReference type="Proteomes" id="UP000252355"/>
    </source>
</evidence>
<evidence type="ECO:0000256" key="2">
    <source>
        <dbReference type="SAM" id="SignalP"/>
    </source>
</evidence>
<protein>
    <recommendedName>
        <fullName evidence="5">Basic proline-rich protein</fullName>
    </recommendedName>
</protein>
<evidence type="ECO:0000313" key="3">
    <source>
        <dbReference type="EMBL" id="RCK80202.1"/>
    </source>
</evidence>
<organism evidence="3 4">
    <name type="scientific">Candidatus Ozemobacter sibiricus</name>
    <dbReference type="NCBI Taxonomy" id="2268124"/>
    <lineage>
        <taxon>Bacteria</taxon>
        <taxon>Candidatus Ozemobacteria</taxon>
        <taxon>Candidatus Ozemobacterales</taxon>
        <taxon>Candidatus Ozemobacteraceae</taxon>
        <taxon>Candidatus Ozemobacter</taxon>
    </lineage>
</organism>
<feature type="region of interest" description="Disordered" evidence="1">
    <location>
        <begin position="90"/>
        <end position="154"/>
    </location>
</feature>
<proteinExistence type="predicted"/>
<dbReference type="AlphaFoldDB" id="A0A367ZS45"/>
<feature type="signal peptide" evidence="2">
    <location>
        <begin position="1"/>
        <end position="24"/>
    </location>
</feature>
<feature type="region of interest" description="Disordered" evidence="1">
    <location>
        <begin position="39"/>
        <end position="73"/>
    </location>
</feature>
<dbReference type="SUPFAM" id="SSF55486">
    <property type="entry name" value="Metalloproteases ('zincins'), catalytic domain"/>
    <property type="match status" value="1"/>
</dbReference>
<comment type="caution">
    <text evidence="3">The sequence shown here is derived from an EMBL/GenBank/DDBJ whole genome shotgun (WGS) entry which is preliminary data.</text>
</comment>
<sequence>MTRQFFLLGLVILAVGWVSSPSMAGSPFQDVLITTEDQMTEPGPMLDPAQPRPGPSTTPMVPRSPGRGSPSLMADPLLGIARIGIIRSGAPEPLPTVSPANPPDPQPTRGRDRLQRVKARLARRPHGTCPQQGRVMVSSAAPQPATAASPSATPTKRWTIKIPEFLRKILNWFGANLPKGSKIVIIIGGGTTTPPPSPPPTTTPPTTPPPGSLPGTISGLKKYMTQRFGITPVDGDGASWSQRQLEEANKVLATLPAGFRSCTTKIQRDRMFQSPNVLGYVRMGVPTVHLMDSACKQGTFQGTLVHEMTHCFQAKHPEITQLWKKTFWPMGGLLGPWPPSVSSYGNSSYLEDMAESVRAYWQDGPAMKARQPKRYEFIKTYVMSGREF</sequence>
<evidence type="ECO:0008006" key="5">
    <source>
        <dbReference type="Google" id="ProtNLM"/>
    </source>
</evidence>